<keyword evidence="3" id="KW-1185">Reference proteome</keyword>
<dbReference type="AlphaFoldDB" id="A0A5J9SLB5"/>
<proteinExistence type="predicted"/>
<organism evidence="2 3">
    <name type="scientific">Eragrostis curvula</name>
    <name type="common">weeping love grass</name>
    <dbReference type="NCBI Taxonomy" id="38414"/>
    <lineage>
        <taxon>Eukaryota</taxon>
        <taxon>Viridiplantae</taxon>
        <taxon>Streptophyta</taxon>
        <taxon>Embryophyta</taxon>
        <taxon>Tracheophyta</taxon>
        <taxon>Spermatophyta</taxon>
        <taxon>Magnoliopsida</taxon>
        <taxon>Liliopsida</taxon>
        <taxon>Poales</taxon>
        <taxon>Poaceae</taxon>
        <taxon>PACMAD clade</taxon>
        <taxon>Chloridoideae</taxon>
        <taxon>Eragrostideae</taxon>
        <taxon>Eragrostidinae</taxon>
        <taxon>Eragrostis</taxon>
    </lineage>
</organism>
<gene>
    <name evidence="2" type="ORF">EJB05_54902</name>
</gene>
<dbReference type="Proteomes" id="UP000324897">
    <property type="component" value="Unassembled WGS sequence"/>
</dbReference>
<evidence type="ECO:0000256" key="1">
    <source>
        <dbReference type="SAM" id="MobiDB-lite"/>
    </source>
</evidence>
<dbReference type="EMBL" id="RWGY01000686">
    <property type="protein sequence ID" value="TVT99702.1"/>
    <property type="molecule type" value="Genomic_DNA"/>
</dbReference>
<evidence type="ECO:0008006" key="4">
    <source>
        <dbReference type="Google" id="ProtNLM"/>
    </source>
</evidence>
<accession>A0A5J9SLB5</accession>
<reference evidence="2 3" key="1">
    <citation type="journal article" date="2019" name="Sci. Rep.">
        <title>A high-quality genome of Eragrostis curvula grass provides insights into Poaceae evolution and supports new strategies to enhance forage quality.</title>
        <authorList>
            <person name="Carballo J."/>
            <person name="Santos B.A.C.M."/>
            <person name="Zappacosta D."/>
            <person name="Garbus I."/>
            <person name="Selva J.P."/>
            <person name="Gallo C.A."/>
            <person name="Diaz A."/>
            <person name="Albertini E."/>
            <person name="Caccamo M."/>
            <person name="Echenique V."/>
        </authorList>
    </citation>
    <scope>NUCLEOTIDE SEQUENCE [LARGE SCALE GENOMIC DNA]</scope>
    <source>
        <strain evidence="3">cv. Victoria</strain>
        <tissue evidence="2">Leaf</tissue>
    </source>
</reference>
<sequence length="299" mass="30358">MGGGVATAPIRVSLAADLGPSADHEESSSSNDGRSSRATAVRTANRHSSARANRRSVHVLGSARLPAVRRWGGQSTKRGTRKPRRRRGGGSRGGGMAAELPWSDDELWALMLLRAEKEPEFLGNSGWGKHVLWKQLAGRRLLSEYNFRRSGRECKDKFAAKKKTAAGTALFENAKAVVAMQAANPVQVPMQAANPVQVPMQEIQEPGEGVVAVQVGFGGAGGAVGVGVQEGGGAVGSGGAAGAGIQEGAGAGGSGGVARVGIEEGDGAGGSGGAAGAGPSYSKKGLLDLNVAVTDEEEE</sequence>
<evidence type="ECO:0000313" key="2">
    <source>
        <dbReference type="EMBL" id="TVT99702.1"/>
    </source>
</evidence>
<name>A0A5J9SLB5_9POAL</name>
<comment type="caution">
    <text evidence="2">The sequence shown here is derived from an EMBL/GenBank/DDBJ whole genome shotgun (WGS) entry which is preliminary data.</text>
</comment>
<feature type="region of interest" description="Disordered" evidence="1">
    <location>
        <begin position="255"/>
        <end position="283"/>
    </location>
</feature>
<evidence type="ECO:0000313" key="3">
    <source>
        <dbReference type="Proteomes" id="UP000324897"/>
    </source>
</evidence>
<dbReference type="Gramene" id="TVT99702">
    <property type="protein sequence ID" value="TVT99702"/>
    <property type="gene ID" value="EJB05_54902"/>
</dbReference>
<feature type="compositionally biased region" description="Gly residues" evidence="1">
    <location>
        <begin position="267"/>
        <end position="276"/>
    </location>
</feature>
<feature type="region of interest" description="Disordered" evidence="1">
    <location>
        <begin position="16"/>
        <end position="98"/>
    </location>
</feature>
<feature type="compositionally biased region" description="Basic residues" evidence="1">
    <location>
        <begin position="44"/>
        <end position="57"/>
    </location>
</feature>
<feature type="compositionally biased region" description="Basic residues" evidence="1">
    <location>
        <begin position="78"/>
        <end position="89"/>
    </location>
</feature>
<protein>
    <recommendedName>
        <fullName evidence="4">Myb-like domain-containing protein</fullName>
    </recommendedName>
</protein>